<dbReference type="SUPFAM" id="SSF51338">
    <property type="entry name" value="Composite domain of metallo-dependent hydrolases"/>
    <property type="match status" value="1"/>
</dbReference>
<dbReference type="InterPro" id="IPR006680">
    <property type="entry name" value="Amidohydro-rel"/>
</dbReference>
<dbReference type="InterPro" id="IPR013857">
    <property type="entry name" value="NADH-UbQ_OxRdtase-assoc_prot30"/>
</dbReference>
<accession>A0ABX7PAN3</accession>
<keyword evidence="5" id="KW-1185">Reference proteome</keyword>
<dbReference type="Pfam" id="PF01979">
    <property type="entry name" value="Amidohydro_1"/>
    <property type="match status" value="1"/>
</dbReference>
<name>A0ABX7PAN3_9BACT</name>
<dbReference type="SUPFAM" id="SSF51556">
    <property type="entry name" value="Metallo-dependent hydrolases"/>
    <property type="match status" value="1"/>
</dbReference>
<dbReference type="EMBL" id="CP071090">
    <property type="protein sequence ID" value="QSQ27512.1"/>
    <property type="molecule type" value="Genomic_DNA"/>
</dbReference>
<evidence type="ECO:0000259" key="3">
    <source>
        <dbReference type="Pfam" id="PF08547"/>
    </source>
</evidence>
<evidence type="ECO:0000313" key="4">
    <source>
        <dbReference type="EMBL" id="QSQ27512.1"/>
    </source>
</evidence>
<protein>
    <submittedName>
        <fullName evidence="4">CIA30 family protein</fullName>
    </submittedName>
</protein>
<gene>
    <name evidence="4" type="ORF">JY651_22495</name>
</gene>
<dbReference type="InterPro" id="IPR051781">
    <property type="entry name" value="Metallo-dep_Hydrolase"/>
</dbReference>
<dbReference type="Gene3D" id="3.30.110.90">
    <property type="entry name" value="Amidohydrolase"/>
    <property type="match status" value="1"/>
</dbReference>
<dbReference type="InterPro" id="IPR008979">
    <property type="entry name" value="Galactose-bd-like_sf"/>
</dbReference>
<dbReference type="RefSeq" id="WP_206729033.1">
    <property type="nucleotide sequence ID" value="NZ_CP071090.1"/>
</dbReference>
<dbReference type="SUPFAM" id="SSF49785">
    <property type="entry name" value="Galactose-binding domain-like"/>
    <property type="match status" value="1"/>
</dbReference>
<dbReference type="Gene3D" id="2.30.40.10">
    <property type="entry name" value="Urease, subunit C, domain 1"/>
    <property type="match status" value="1"/>
</dbReference>
<organism evidence="4 5">
    <name type="scientific">Pyxidicoccus parkwayensis</name>
    <dbReference type="NCBI Taxonomy" id="2813578"/>
    <lineage>
        <taxon>Bacteria</taxon>
        <taxon>Pseudomonadati</taxon>
        <taxon>Myxococcota</taxon>
        <taxon>Myxococcia</taxon>
        <taxon>Myxococcales</taxon>
        <taxon>Cystobacterineae</taxon>
        <taxon>Myxococcaceae</taxon>
        <taxon>Pyxidicoccus</taxon>
    </lineage>
</organism>
<feature type="domain" description="NADH:ubiquinone oxidoreductase intermediate-associated protein 30" evidence="3">
    <location>
        <begin position="455"/>
        <end position="566"/>
    </location>
</feature>
<sequence length="598" mass="63703">MFKPLVLAAALSAALPAFAATTLIRDVRVFDGQRTHEHRNVLLDGTRIADPDFRGKPRADTTLIEGEGRTLMPGLIDSHVHAYRYLDLPLLFGVTTQLDMFTGVSVMQEMTARMQRGENHDRADLFSAGTLATAPGGHGTEFGIPIPTLTRPEQAQGWVDARIAEGSAFIKIVLESGDDEHPLPSLDLPTLKALVDAAHRRGKLAVVHIATLASARAALEAGADGLVHLFVGEDIAPDDLAAFAKLARGRKAFIIPTFSVMESIAGVQEQDVLEDRSLMALLLKEQVASLKASYGQTARPEKLRAPRAVVKALRGAGVPLLAGTDAGNTGTQYGASLHHELLSMTQAGLTPSEVLAAATSVPAQAFRLPLRGRIAKGYKADLLLVEGDPTADISATRRIVEVWKDGTPVSPLRAARLKAVAEEASTQEGLALALPPEGRISLFTQQKLGSPFGMGWMPSTDTFLGGKSISTLAFVEADGQHAAEVNANVRPGFAYPWAGLAFIPGSEPMQAVDLSAAKVLRFRARGDGQDYSVSMISKGLLIPVHQPFTAGQGWTEIVMPLSAFKGVDASALTMIAFNAGPKPGDYRFQIADVRLTED</sequence>
<feature type="signal peptide" evidence="1">
    <location>
        <begin position="1"/>
        <end position="19"/>
    </location>
</feature>
<reference evidence="4 5" key="1">
    <citation type="submission" date="2021-02" db="EMBL/GenBank/DDBJ databases">
        <title>De Novo genome assembly of isolated myxobacteria.</title>
        <authorList>
            <person name="Stevens D.C."/>
        </authorList>
    </citation>
    <scope>NUCLEOTIDE SEQUENCE [LARGE SCALE GENOMIC DNA]</scope>
    <source>
        <strain evidence="5">SCPEA02</strain>
    </source>
</reference>
<evidence type="ECO:0000256" key="1">
    <source>
        <dbReference type="SAM" id="SignalP"/>
    </source>
</evidence>
<keyword evidence="1" id="KW-0732">Signal</keyword>
<feature type="chain" id="PRO_5045304768" evidence="1">
    <location>
        <begin position="20"/>
        <end position="598"/>
    </location>
</feature>
<dbReference type="Gene3D" id="2.60.120.430">
    <property type="entry name" value="Galactose-binding lectin"/>
    <property type="match status" value="1"/>
</dbReference>
<dbReference type="InterPro" id="IPR032466">
    <property type="entry name" value="Metal_Hydrolase"/>
</dbReference>
<evidence type="ECO:0000313" key="5">
    <source>
        <dbReference type="Proteomes" id="UP000662747"/>
    </source>
</evidence>
<dbReference type="PANTHER" id="PTHR43135:SF3">
    <property type="entry name" value="ALPHA-D-RIBOSE 1-METHYLPHOSPHONATE 5-TRIPHOSPHATE DIPHOSPHATASE"/>
    <property type="match status" value="1"/>
</dbReference>
<evidence type="ECO:0000259" key="2">
    <source>
        <dbReference type="Pfam" id="PF01979"/>
    </source>
</evidence>
<dbReference type="InterPro" id="IPR011059">
    <property type="entry name" value="Metal-dep_hydrolase_composite"/>
</dbReference>
<proteinExistence type="predicted"/>
<dbReference type="Proteomes" id="UP000662747">
    <property type="component" value="Chromosome"/>
</dbReference>
<feature type="domain" description="Amidohydrolase-related" evidence="2">
    <location>
        <begin position="70"/>
        <end position="408"/>
    </location>
</feature>
<dbReference type="Gene3D" id="3.40.50.10910">
    <property type="entry name" value="Amidohydrolase"/>
    <property type="match status" value="1"/>
</dbReference>
<dbReference type="PANTHER" id="PTHR43135">
    <property type="entry name" value="ALPHA-D-RIBOSE 1-METHYLPHOSPHONATE 5-TRIPHOSPHATE DIPHOSPHATASE"/>
    <property type="match status" value="1"/>
</dbReference>
<dbReference type="Gene3D" id="1.20.58.520">
    <property type="entry name" value="Amidohydrolase"/>
    <property type="match status" value="1"/>
</dbReference>
<dbReference type="Pfam" id="PF08547">
    <property type="entry name" value="CIA30"/>
    <property type="match status" value="1"/>
</dbReference>